<feature type="transmembrane region" description="Helical" evidence="7">
    <location>
        <begin position="20"/>
        <end position="37"/>
    </location>
</feature>
<dbReference type="Gene3D" id="3.40.50.11820">
    <property type="match status" value="1"/>
</dbReference>
<keyword evidence="7" id="KW-1133">Transmembrane helix</keyword>
<keyword evidence="6 7" id="KW-0472">Membrane</keyword>
<evidence type="ECO:0000256" key="6">
    <source>
        <dbReference type="ARBA" id="ARBA00023136"/>
    </source>
</evidence>
<dbReference type="InterPro" id="IPR007554">
    <property type="entry name" value="Glycerophosphate_synth"/>
</dbReference>
<evidence type="ECO:0000256" key="7">
    <source>
        <dbReference type="SAM" id="Phobius"/>
    </source>
</evidence>
<evidence type="ECO:0000256" key="3">
    <source>
        <dbReference type="ARBA" id="ARBA00022475"/>
    </source>
</evidence>
<keyword evidence="5" id="KW-0777">Teichoic acid biosynthesis</keyword>
<evidence type="ECO:0000313" key="9">
    <source>
        <dbReference type="Proteomes" id="UP000184612"/>
    </source>
</evidence>
<reference evidence="8 9" key="1">
    <citation type="submission" date="2016-12" db="EMBL/GenBank/DDBJ databases">
        <authorList>
            <person name="Song W.-J."/>
            <person name="Kurnit D.M."/>
        </authorList>
    </citation>
    <scope>NUCLEOTIDE SEQUENCE [LARGE SCALE GENOMIC DNA]</scope>
    <source>
        <strain evidence="8 9">DSM 12503</strain>
    </source>
</reference>
<dbReference type="GO" id="GO:0047355">
    <property type="term" value="F:CDP-glycerol glycerophosphotransferase activity"/>
    <property type="evidence" value="ECO:0007669"/>
    <property type="project" value="InterPro"/>
</dbReference>
<dbReference type="STRING" id="1121345.SAMN02745217_03539"/>
<keyword evidence="4 8" id="KW-0808">Transferase</keyword>
<dbReference type="GO" id="GO:0019350">
    <property type="term" value="P:teichoic acid biosynthetic process"/>
    <property type="evidence" value="ECO:0007669"/>
    <property type="project" value="UniProtKB-KW"/>
</dbReference>
<organism evidence="8 9">
    <name type="scientific">Anaerocolumna xylanovorans DSM 12503</name>
    <dbReference type="NCBI Taxonomy" id="1121345"/>
    <lineage>
        <taxon>Bacteria</taxon>
        <taxon>Bacillati</taxon>
        <taxon>Bacillota</taxon>
        <taxon>Clostridia</taxon>
        <taxon>Lachnospirales</taxon>
        <taxon>Lachnospiraceae</taxon>
        <taxon>Anaerocolumna</taxon>
    </lineage>
</organism>
<evidence type="ECO:0000256" key="5">
    <source>
        <dbReference type="ARBA" id="ARBA00022944"/>
    </source>
</evidence>
<evidence type="ECO:0000256" key="4">
    <source>
        <dbReference type="ARBA" id="ARBA00022679"/>
    </source>
</evidence>
<comment type="similarity">
    <text evidence="2">Belongs to the CDP-glycerol glycerophosphotransferase family.</text>
</comment>
<name>A0A1M7YHP1_9FIRM</name>
<protein>
    <submittedName>
        <fullName evidence="8">CDP-glycerol glycerophosphotransferase</fullName>
    </submittedName>
</protein>
<dbReference type="InterPro" id="IPR043148">
    <property type="entry name" value="TagF_C"/>
</dbReference>
<dbReference type="PANTHER" id="PTHR37316:SF3">
    <property type="entry name" value="TEICHOIC ACID GLYCEROL-PHOSPHATE TRANSFERASE"/>
    <property type="match status" value="1"/>
</dbReference>
<keyword evidence="3" id="KW-1003">Cell membrane</keyword>
<keyword evidence="7" id="KW-0812">Transmembrane</keyword>
<gene>
    <name evidence="8" type="ORF">SAMN02745217_03539</name>
</gene>
<keyword evidence="9" id="KW-1185">Reference proteome</keyword>
<dbReference type="PANTHER" id="PTHR37316">
    <property type="entry name" value="TEICHOIC ACID GLYCEROL-PHOSPHATE PRIMASE"/>
    <property type="match status" value="1"/>
</dbReference>
<dbReference type="Proteomes" id="UP000184612">
    <property type="component" value="Unassembled WGS sequence"/>
</dbReference>
<dbReference type="InterPro" id="IPR043149">
    <property type="entry name" value="TagF_N"/>
</dbReference>
<dbReference type="OrthoDB" id="9807097at2"/>
<dbReference type="SUPFAM" id="SSF53756">
    <property type="entry name" value="UDP-Glycosyltransferase/glycogen phosphorylase"/>
    <property type="match status" value="1"/>
</dbReference>
<accession>A0A1M7YHP1</accession>
<evidence type="ECO:0000256" key="2">
    <source>
        <dbReference type="ARBA" id="ARBA00010488"/>
    </source>
</evidence>
<dbReference type="InterPro" id="IPR051612">
    <property type="entry name" value="Teichoic_Acid_Biosynth"/>
</dbReference>
<comment type="subcellular location">
    <subcellularLocation>
        <location evidence="1">Cell membrane</location>
        <topology evidence="1">Peripheral membrane protein</topology>
    </subcellularLocation>
</comment>
<dbReference type="GO" id="GO:0005886">
    <property type="term" value="C:plasma membrane"/>
    <property type="evidence" value="ECO:0007669"/>
    <property type="project" value="UniProtKB-SubCell"/>
</dbReference>
<dbReference type="RefSeq" id="WP_073590178.1">
    <property type="nucleotide sequence ID" value="NZ_FRFD01000010.1"/>
</dbReference>
<sequence>MREWLKKLSPVWVLKVYQKIRFILITALLGLFRIFPIHPYRVVICNVWGFGDNAKYVTEELAGRKYKKLEIIFITNHPGAAGEAEGVTFYKSNSIKAIYALATARVWVDNNRKESYIRKRKGQYYIQTWHGGIALKKIEKDYEEHLGSRYVRNAKRDSAMTDLYISNSDFCTGMYQKSFWYKGPVLECGSPRNDILIHPKREIGEQVRKALGIGKEIKIALYAPTYREGKNNTSAYSLDYELLLSELKLKFGGEWIVAVRLHPLVSAQSDTLKYNDRVINTTHYRDIYELMSESDVLITDYSNIMFEFSFTGKPVFLYAADMKEYENSRGFYFDYNALPYYKAVTMQELAGGIKAFDKKEYEGLVKNFFEGLVLYENGHASKAVADRIIQVIKGR</sequence>
<dbReference type="EMBL" id="FRFD01000010">
    <property type="protein sequence ID" value="SHO52150.1"/>
    <property type="molecule type" value="Genomic_DNA"/>
</dbReference>
<dbReference type="Pfam" id="PF04464">
    <property type="entry name" value="Glyphos_transf"/>
    <property type="match status" value="1"/>
</dbReference>
<proteinExistence type="inferred from homology"/>
<evidence type="ECO:0000256" key="1">
    <source>
        <dbReference type="ARBA" id="ARBA00004202"/>
    </source>
</evidence>
<evidence type="ECO:0000313" key="8">
    <source>
        <dbReference type="EMBL" id="SHO52150.1"/>
    </source>
</evidence>
<dbReference type="Gene3D" id="3.40.50.12580">
    <property type="match status" value="1"/>
</dbReference>
<dbReference type="AlphaFoldDB" id="A0A1M7YHP1"/>